<dbReference type="CDD" id="cd00192">
    <property type="entry name" value="PTKc"/>
    <property type="match status" value="1"/>
</dbReference>
<evidence type="ECO:0000256" key="1">
    <source>
        <dbReference type="ARBA" id="ARBA00022679"/>
    </source>
</evidence>
<feature type="signal peptide" evidence="7">
    <location>
        <begin position="1"/>
        <end position="19"/>
    </location>
</feature>
<evidence type="ECO:0000256" key="7">
    <source>
        <dbReference type="SAM" id="SignalP"/>
    </source>
</evidence>
<dbReference type="STRING" id="400682.A0A1X7VUI4"/>
<sequence>MMLTLSLLVLLSPLVFVSSFELSVTIESNNVDCYPRLSFEWTGTTTNESNTSHYIGELVSLGDCAGTNLSYIIDEDETSFDIERNDSISYNCDYRFTLTSYPDGENATIQFHTTLPTNLVLADVSLSRFSLFGTTIDLSVSWNHIPHANDTIKRYDARVINRHLQTVLSLPFLTEPFINGSFTLTSVSEPLYIQIRGINSRCVDDTRFNVWSEPLLLSNIQCNTFTHNVVEPFTSEREAVDRARCHAKCVDEYAIDAVRALNTVWPFLDVSTQNCSTKNLIKQCFIGCVEKLKSPFIADYICTDHCVTSCKDECNGNIQCPMGDGSSCNRKCKYSPCERGCRLFSSLAEESSLPVNPTDHPSFITTNSIEGGGYNINLKSINDSIIGQSATTVLLQIKSKQLTYYQWQESLNSANLTSFACQAVNVSIAIVTARGISSYSRPLGIHVYGETRFASHPGSISITIKEDRREGFFKHAMLNFSWSKPTNNLEHLEYYQITIFSVLPECGGVGQFNYNVTKNETSHLIISSVPMSLPIFQCFYFYRIHSEPSDSRYDIPFAPLDVSRESGPPPVANLSCHRNQNVTTGVITATIRWTIEPCDAFLMERIIQFITWREFLEVGAESSRTRFRRIPKVDNNCTEYQTQYVFSPNIALHDRLRVRLQYFSNFSIFWRLLPEQTTCVLNTRSNRPSVNEIENITIHSVTDFLFNISLSWSTPVLTYGALTNYTIVITAEPLNDNETASNTTRITVETTTGEENSLDINRPNIFPTSISCFYAQVRSSNGQNTSEWSDFVIINKDNAMCINETTTDSPTTNGTETVTEDSTLPVYVVPVAAAGGALLIIIIIILFILLLFCCFLYCKQRKFRKSFDFNNGSDWLPMNSPTDGGTNSHAINSNYSILRDAWEIEPVKIILESQLSEGAFGTVHKGYICGPLNNARLPSDVRKSASIPVAVKMNKKMANRTERADLLNEIELMKLISEGNHLHIVNMIGCVTIQEPIQLCMTIIKHGDLLKFLQYIRQNQLANTSGGEQDSMYYNIGDVSHSDLFSFGYQIASGMEYLSSIGIIHRDLACRNVLIDADKNLRISDFGMSRKVGGADEAYVKKTRGRLPWKWMAIESLTEREFSFKSDVWSYGVTLWEIVTLGGFPYPTVSNSNILSHLLDGNRLEKPQNCSQEIYNIMTLCWLINAKERPSFCELKVKFDSLLSNEAEYIQLSVDPSLPYYNVIDDELLSCLSGEGEDSQVIMNEGLMSKHQTMNN</sequence>
<dbReference type="Gene3D" id="3.30.200.20">
    <property type="entry name" value="Phosphorylase Kinase, domain 1"/>
    <property type="match status" value="1"/>
</dbReference>
<protein>
    <recommendedName>
        <fullName evidence="8">Protein kinase domain-containing protein</fullName>
    </recommendedName>
</protein>
<evidence type="ECO:0000256" key="3">
    <source>
        <dbReference type="ARBA" id="ARBA00022777"/>
    </source>
</evidence>
<dbReference type="InterPro" id="IPR020635">
    <property type="entry name" value="Tyr_kinase_cat_dom"/>
</dbReference>
<keyword evidence="6" id="KW-0472">Membrane</keyword>
<dbReference type="InterPro" id="IPR008266">
    <property type="entry name" value="Tyr_kinase_AS"/>
</dbReference>
<keyword evidence="4" id="KW-0067">ATP-binding</keyword>
<evidence type="ECO:0000256" key="5">
    <source>
        <dbReference type="ARBA" id="ARBA00023137"/>
    </source>
</evidence>
<dbReference type="EnsemblMetazoa" id="XM_019995739.1">
    <property type="protein sequence ID" value="XP_019851298.1"/>
    <property type="gene ID" value="LOC109581537"/>
</dbReference>
<keyword evidence="7" id="KW-0732">Signal</keyword>
<dbReference type="PRINTS" id="PR00109">
    <property type="entry name" value="TYRKINASE"/>
</dbReference>
<dbReference type="Pfam" id="PF07714">
    <property type="entry name" value="PK_Tyr_Ser-Thr"/>
    <property type="match status" value="1"/>
</dbReference>
<organism evidence="9">
    <name type="scientific">Amphimedon queenslandica</name>
    <name type="common">Sponge</name>
    <dbReference type="NCBI Taxonomy" id="400682"/>
    <lineage>
        <taxon>Eukaryota</taxon>
        <taxon>Metazoa</taxon>
        <taxon>Porifera</taxon>
        <taxon>Demospongiae</taxon>
        <taxon>Heteroscleromorpha</taxon>
        <taxon>Haplosclerida</taxon>
        <taxon>Niphatidae</taxon>
        <taxon>Amphimedon</taxon>
    </lineage>
</organism>
<evidence type="ECO:0000256" key="6">
    <source>
        <dbReference type="SAM" id="Phobius"/>
    </source>
</evidence>
<keyword evidence="3" id="KW-0418">Kinase</keyword>
<dbReference type="InParanoid" id="A0A1X7VUI4"/>
<dbReference type="eggNOG" id="KOG0200">
    <property type="taxonomic scope" value="Eukaryota"/>
</dbReference>
<feature type="transmembrane region" description="Helical" evidence="6">
    <location>
        <begin position="827"/>
        <end position="858"/>
    </location>
</feature>
<dbReference type="GO" id="GO:0004714">
    <property type="term" value="F:transmembrane receptor protein tyrosine kinase activity"/>
    <property type="evidence" value="ECO:0007669"/>
    <property type="project" value="TreeGrafter"/>
</dbReference>
<dbReference type="SMART" id="SM00219">
    <property type="entry name" value="TyrKc"/>
    <property type="match status" value="1"/>
</dbReference>
<evidence type="ECO:0000313" key="10">
    <source>
        <dbReference type="Proteomes" id="UP000007879"/>
    </source>
</evidence>
<dbReference type="InterPro" id="IPR050122">
    <property type="entry name" value="RTK"/>
</dbReference>
<keyword evidence="6" id="KW-1133">Transmembrane helix</keyword>
<dbReference type="AlphaFoldDB" id="A0A1X7VUI4"/>
<evidence type="ECO:0000256" key="4">
    <source>
        <dbReference type="ARBA" id="ARBA00022840"/>
    </source>
</evidence>
<dbReference type="EnsemblMetazoa" id="Aqu2.1.43767_001">
    <property type="protein sequence ID" value="Aqu2.1.43767_001"/>
    <property type="gene ID" value="Aqu2.1.43767"/>
</dbReference>
<dbReference type="Gene3D" id="1.10.510.10">
    <property type="entry name" value="Transferase(Phosphotransferase) domain 1"/>
    <property type="match status" value="1"/>
</dbReference>
<dbReference type="GO" id="GO:0005524">
    <property type="term" value="F:ATP binding"/>
    <property type="evidence" value="ECO:0007669"/>
    <property type="project" value="UniProtKB-KW"/>
</dbReference>
<dbReference type="KEGG" id="aqu:109581537"/>
<dbReference type="PROSITE" id="PS50011">
    <property type="entry name" value="PROTEIN_KINASE_DOM"/>
    <property type="match status" value="1"/>
</dbReference>
<dbReference type="InterPro" id="IPR000719">
    <property type="entry name" value="Prot_kinase_dom"/>
</dbReference>
<dbReference type="PANTHER" id="PTHR24416:SF594">
    <property type="entry name" value="PROTEIN KINASE DOMAIN-CONTAINING PROTEIN"/>
    <property type="match status" value="1"/>
</dbReference>
<name>A0A1X7VUI4_AMPQE</name>
<keyword evidence="1" id="KW-0808">Transferase</keyword>
<dbReference type="PANTHER" id="PTHR24416">
    <property type="entry name" value="TYROSINE-PROTEIN KINASE RECEPTOR"/>
    <property type="match status" value="1"/>
</dbReference>
<dbReference type="FunFam" id="1.10.510.10:FF:000554">
    <property type="entry name" value="Predicted protein"/>
    <property type="match status" value="1"/>
</dbReference>
<feature type="domain" description="Protein kinase" evidence="8">
    <location>
        <begin position="909"/>
        <end position="1203"/>
    </location>
</feature>
<proteinExistence type="predicted"/>
<keyword evidence="5" id="KW-0829">Tyrosine-protein kinase</keyword>
<evidence type="ECO:0000256" key="2">
    <source>
        <dbReference type="ARBA" id="ARBA00022741"/>
    </source>
</evidence>
<gene>
    <name evidence="9" type="primary">109581537</name>
</gene>
<evidence type="ECO:0000313" key="9">
    <source>
        <dbReference type="EnsemblMetazoa" id="Aqu2.1.43767_001"/>
    </source>
</evidence>
<keyword evidence="2" id="KW-0547">Nucleotide-binding</keyword>
<dbReference type="InterPro" id="IPR011009">
    <property type="entry name" value="Kinase-like_dom_sf"/>
</dbReference>
<feature type="chain" id="PRO_5012237056" description="Protein kinase domain-containing protein" evidence="7">
    <location>
        <begin position="20"/>
        <end position="1256"/>
    </location>
</feature>
<dbReference type="Proteomes" id="UP000007879">
    <property type="component" value="Unassembled WGS sequence"/>
</dbReference>
<dbReference type="SUPFAM" id="SSF56112">
    <property type="entry name" value="Protein kinase-like (PK-like)"/>
    <property type="match status" value="1"/>
</dbReference>
<accession>A0A1X7VUI4</accession>
<reference evidence="10" key="1">
    <citation type="journal article" date="2010" name="Nature">
        <title>The Amphimedon queenslandica genome and the evolution of animal complexity.</title>
        <authorList>
            <person name="Srivastava M."/>
            <person name="Simakov O."/>
            <person name="Chapman J."/>
            <person name="Fahey B."/>
            <person name="Gauthier M.E."/>
            <person name="Mitros T."/>
            <person name="Richards G.S."/>
            <person name="Conaco C."/>
            <person name="Dacre M."/>
            <person name="Hellsten U."/>
            <person name="Larroux C."/>
            <person name="Putnam N.H."/>
            <person name="Stanke M."/>
            <person name="Adamska M."/>
            <person name="Darling A."/>
            <person name="Degnan S.M."/>
            <person name="Oakley T.H."/>
            <person name="Plachetzki D.C."/>
            <person name="Zhai Y."/>
            <person name="Adamski M."/>
            <person name="Calcino A."/>
            <person name="Cummins S.F."/>
            <person name="Goodstein D.M."/>
            <person name="Harris C."/>
            <person name="Jackson D.J."/>
            <person name="Leys S.P."/>
            <person name="Shu S."/>
            <person name="Woodcroft B.J."/>
            <person name="Vervoort M."/>
            <person name="Kosik K.S."/>
            <person name="Manning G."/>
            <person name="Degnan B.M."/>
            <person name="Rokhsar D.S."/>
        </authorList>
    </citation>
    <scope>NUCLEOTIDE SEQUENCE [LARGE SCALE GENOMIC DNA]</scope>
</reference>
<dbReference type="InterPro" id="IPR001245">
    <property type="entry name" value="Ser-Thr/Tyr_kinase_cat_dom"/>
</dbReference>
<dbReference type="GO" id="GO:0007169">
    <property type="term" value="P:cell surface receptor protein tyrosine kinase signaling pathway"/>
    <property type="evidence" value="ECO:0007669"/>
    <property type="project" value="TreeGrafter"/>
</dbReference>
<keyword evidence="6" id="KW-0812">Transmembrane</keyword>
<dbReference type="GO" id="GO:0043235">
    <property type="term" value="C:receptor complex"/>
    <property type="evidence" value="ECO:0007669"/>
    <property type="project" value="TreeGrafter"/>
</dbReference>
<dbReference type="GO" id="GO:0005886">
    <property type="term" value="C:plasma membrane"/>
    <property type="evidence" value="ECO:0007669"/>
    <property type="project" value="TreeGrafter"/>
</dbReference>
<dbReference type="OrthoDB" id="4062651at2759"/>
<keyword evidence="10" id="KW-1185">Reference proteome</keyword>
<evidence type="ECO:0000259" key="8">
    <source>
        <dbReference type="PROSITE" id="PS50011"/>
    </source>
</evidence>
<dbReference type="PROSITE" id="PS00109">
    <property type="entry name" value="PROTEIN_KINASE_TYR"/>
    <property type="match status" value="1"/>
</dbReference>
<reference evidence="9" key="2">
    <citation type="submission" date="2017-05" db="UniProtKB">
        <authorList>
            <consortium name="EnsemblMetazoa"/>
        </authorList>
    </citation>
    <scope>IDENTIFICATION</scope>
</reference>